<proteinExistence type="predicted"/>
<comment type="caution">
    <text evidence="2">The sequence shown here is derived from an EMBL/GenBank/DDBJ whole genome shotgun (WGS) entry which is preliminary data.</text>
</comment>
<sequence>MGRVRGELPLMPERALGDTLGVFHPFHYAVHRRFLVHGEKWTPARSPHCRGTPAPEYQPPWRAFSPKRGKPWGPT</sequence>
<protein>
    <submittedName>
        <fullName evidence="2">Uncharacterized protein</fullName>
    </submittedName>
</protein>
<gene>
    <name evidence="2" type="ORF">Mco01_35160</name>
</gene>
<evidence type="ECO:0000256" key="1">
    <source>
        <dbReference type="SAM" id="MobiDB-lite"/>
    </source>
</evidence>
<reference evidence="2 3" key="1">
    <citation type="submission" date="2021-01" db="EMBL/GenBank/DDBJ databases">
        <title>Whole genome shotgun sequence of Microbispora corallina NBRC 16416.</title>
        <authorList>
            <person name="Komaki H."/>
            <person name="Tamura T."/>
        </authorList>
    </citation>
    <scope>NUCLEOTIDE SEQUENCE [LARGE SCALE GENOMIC DNA]</scope>
    <source>
        <strain evidence="2 3">NBRC 16416</strain>
    </source>
</reference>
<dbReference type="Proteomes" id="UP000603904">
    <property type="component" value="Unassembled WGS sequence"/>
</dbReference>
<keyword evidence="3" id="KW-1185">Reference proteome</keyword>
<name>A0ABQ4G0D2_9ACTN</name>
<evidence type="ECO:0000313" key="3">
    <source>
        <dbReference type="Proteomes" id="UP000603904"/>
    </source>
</evidence>
<organism evidence="2 3">
    <name type="scientific">Microbispora corallina</name>
    <dbReference type="NCBI Taxonomy" id="83302"/>
    <lineage>
        <taxon>Bacteria</taxon>
        <taxon>Bacillati</taxon>
        <taxon>Actinomycetota</taxon>
        <taxon>Actinomycetes</taxon>
        <taxon>Streptosporangiales</taxon>
        <taxon>Streptosporangiaceae</taxon>
        <taxon>Microbispora</taxon>
    </lineage>
</organism>
<evidence type="ECO:0000313" key="2">
    <source>
        <dbReference type="EMBL" id="GIH40516.1"/>
    </source>
</evidence>
<feature type="region of interest" description="Disordered" evidence="1">
    <location>
        <begin position="42"/>
        <end position="75"/>
    </location>
</feature>
<accession>A0ABQ4G0D2</accession>
<feature type="compositionally biased region" description="Basic residues" evidence="1">
    <location>
        <begin position="65"/>
        <end position="75"/>
    </location>
</feature>
<dbReference type="EMBL" id="BOOC01000014">
    <property type="protein sequence ID" value="GIH40516.1"/>
    <property type="molecule type" value="Genomic_DNA"/>
</dbReference>